<dbReference type="KEGG" id="lpb:SH83_12705"/>
<evidence type="ECO:0000313" key="3">
    <source>
        <dbReference type="EMBL" id="KZU95740.1"/>
    </source>
</evidence>
<dbReference type="Gene3D" id="2.40.100.20">
    <property type="match status" value="1"/>
</dbReference>
<reference evidence="5 6" key="1">
    <citation type="submission" date="2016-03" db="EMBL/GenBank/DDBJ databases">
        <title>Comparative genomics of 54 Lactobacillus plantarum strains reveals genomic uncoupling from niche constraints.</title>
        <authorList>
            <person name="Martino M.E."/>
        </authorList>
    </citation>
    <scope>NUCLEOTIDE SEQUENCE [LARGE SCALE GENOMIC DNA]</scope>
    <source>
        <strain evidence="3 6">19.1</strain>
        <strain evidence="4 5">NAB2</strain>
        <strain evidence="2 7">Nizo2260</strain>
    </source>
</reference>
<protein>
    <recommendedName>
        <fullName evidence="1">Cyclophilin-like domain-containing protein</fullName>
    </recommendedName>
</protein>
<accession>A0A0G9GPH4</accession>
<dbReference type="InterPro" id="IPR041183">
    <property type="entry name" value="Cyclophilin-like"/>
</dbReference>
<dbReference type="Pfam" id="PF18050">
    <property type="entry name" value="Cyclophil_like2"/>
    <property type="match status" value="1"/>
</dbReference>
<evidence type="ECO:0000313" key="7">
    <source>
        <dbReference type="Proteomes" id="UP000076989"/>
    </source>
</evidence>
<dbReference type="InterPro" id="IPR029000">
    <property type="entry name" value="Cyclophilin-like_dom_sf"/>
</dbReference>
<dbReference type="EMBL" id="LUXO01000029">
    <property type="protein sequence ID" value="KZV02800.1"/>
    <property type="molecule type" value="Genomic_DNA"/>
</dbReference>
<dbReference type="EMBL" id="LUWI01000022">
    <property type="protein sequence ID" value="KZU03647.1"/>
    <property type="molecule type" value="Genomic_DNA"/>
</dbReference>
<gene>
    <name evidence="3" type="ORF">Lp19_1329</name>
    <name evidence="4" type="ORF">NAB2_1772</name>
    <name evidence="2" type="ORF">Nizo2260_1887</name>
</gene>
<organism evidence="3 6">
    <name type="scientific">Lactiplantibacillus plantarum</name>
    <name type="common">Lactobacillus plantarum</name>
    <dbReference type="NCBI Taxonomy" id="1590"/>
    <lineage>
        <taxon>Bacteria</taxon>
        <taxon>Bacillati</taxon>
        <taxon>Bacillota</taxon>
        <taxon>Bacilli</taxon>
        <taxon>Lactobacillales</taxon>
        <taxon>Lactobacillaceae</taxon>
        <taxon>Lactiplantibacillus</taxon>
    </lineage>
</organism>
<dbReference type="SUPFAM" id="SSF50891">
    <property type="entry name" value="Cyclophilin-like"/>
    <property type="match status" value="1"/>
</dbReference>
<comment type="caution">
    <text evidence="3">The sequence shown here is derived from an EMBL/GenBank/DDBJ whole genome shotgun (WGS) entry which is preliminary data.</text>
</comment>
<dbReference type="EMBL" id="LUXM01000025">
    <property type="protein sequence ID" value="KZU95740.1"/>
    <property type="molecule type" value="Genomic_DNA"/>
</dbReference>
<proteinExistence type="predicted"/>
<dbReference type="Proteomes" id="UP000076872">
    <property type="component" value="Unassembled WGS sequence"/>
</dbReference>
<dbReference type="Proteomes" id="UP000076989">
    <property type="component" value="Unassembled WGS sequence"/>
</dbReference>
<dbReference type="Proteomes" id="UP000076882">
    <property type="component" value="Unassembled WGS sequence"/>
</dbReference>
<evidence type="ECO:0000313" key="4">
    <source>
        <dbReference type="EMBL" id="KZV02800.1"/>
    </source>
</evidence>
<evidence type="ECO:0000313" key="5">
    <source>
        <dbReference type="Proteomes" id="UP000076872"/>
    </source>
</evidence>
<feature type="domain" description="Cyclophilin-like" evidence="1">
    <location>
        <begin position="6"/>
        <end position="112"/>
    </location>
</feature>
<name>A0A0G9GPH4_LACPN</name>
<dbReference type="RefSeq" id="WP_003643375.1">
    <property type="nucleotide sequence ID" value="NZ_BLJR01000006.1"/>
</dbReference>
<evidence type="ECO:0000313" key="2">
    <source>
        <dbReference type="EMBL" id="KZU03647.1"/>
    </source>
</evidence>
<sequence length="117" mass="13343">MKKMKITANDRHFTANLEENATTAALLSQLPLTLPMLNLYNRELTYRFQQALPANGAHTTGYAVGDIAYWTPRHSLVIFYEQTGEVISNLQKIGHINAGDLKQFRSSRNIKMQFEED</sequence>
<dbReference type="PATRIC" id="fig|1590.143.peg.2650"/>
<evidence type="ECO:0000313" key="6">
    <source>
        <dbReference type="Proteomes" id="UP000076882"/>
    </source>
</evidence>
<dbReference type="AlphaFoldDB" id="A0A0G9GPH4"/>
<evidence type="ECO:0000259" key="1">
    <source>
        <dbReference type="Pfam" id="PF18050"/>
    </source>
</evidence>